<comment type="caution">
    <text evidence="2">The sequence shown here is derived from an EMBL/GenBank/DDBJ whole genome shotgun (WGS) entry which is preliminary data.</text>
</comment>
<evidence type="ECO:0008006" key="4">
    <source>
        <dbReference type="Google" id="ProtNLM"/>
    </source>
</evidence>
<dbReference type="Proteomes" id="UP001596978">
    <property type="component" value="Unassembled WGS sequence"/>
</dbReference>
<feature type="transmembrane region" description="Helical" evidence="1">
    <location>
        <begin position="7"/>
        <end position="26"/>
    </location>
</feature>
<feature type="transmembrane region" description="Helical" evidence="1">
    <location>
        <begin position="38"/>
        <end position="55"/>
    </location>
</feature>
<protein>
    <recommendedName>
        <fullName evidence="4">Integral membrane protein</fullName>
    </recommendedName>
</protein>
<name>A0ABW3D1K5_9FLAO</name>
<sequence>MNPKQLFLIDGLGALLSAFLLGVVLVRYEEFFGIPHQTLYFLALFPCLFALYDLYCYRGKRKDLGPFLRGIGIANILYCGLSLGLAFYHGEALTYFGWTYIIIEIMVVITLAVLELKVARKAIRSI</sequence>
<keyword evidence="3" id="KW-1185">Reference proteome</keyword>
<feature type="transmembrane region" description="Helical" evidence="1">
    <location>
        <begin position="67"/>
        <end position="89"/>
    </location>
</feature>
<gene>
    <name evidence="2" type="ORF">ACFQ1M_14150</name>
</gene>
<keyword evidence="1" id="KW-1133">Transmembrane helix</keyword>
<organism evidence="2 3">
    <name type="scientific">Sungkyunkwania multivorans</name>
    <dbReference type="NCBI Taxonomy" id="1173618"/>
    <lineage>
        <taxon>Bacteria</taxon>
        <taxon>Pseudomonadati</taxon>
        <taxon>Bacteroidota</taxon>
        <taxon>Flavobacteriia</taxon>
        <taxon>Flavobacteriales</taxon>
        <taxon>Flavobacteriaceae</taxon>
        <taxon>Sungkyunkwania</taxon>
    </lineage>
</organism>
<evidence type="ECO:0000313" key="3">
    <source>
        <dbReference type="Proteomes" id="UP001596978"/>
    </source>
</evidence>
<dbReference type="EMBL" id="JBHTJH010000017">
    <property type="protein sequence ID" value="MFD0863352.1"/>
    <property type="molecule type" value="Genomic_DNA"/>
</dbReference>
<reference evidence="3" key="1">
    <citation type="journal article" date="2019" name="Int. J. Syst. Evol. Microbiol.">
        <title>The Global Catalogue of Microorganisms (GCM) 10K type strain sequencing project: providing services to taxonomists for standard genome sequencing and annotation.</title>
        <authorList>
            <consortium name="The Broad Institute Genomics Platform"/>
            <consortium name="The Broad Institute Genome Sequencing Center for Infectious Disease"/>
            <person name="Wu L."/>
            <person name="Ma J."/>
        </authorList>
    </citation>
    <scope>NUCLEOTIDE SEQUENCE [LARGE SCALE GENOMIC DNA]</scope>
    <source>
        <strain evidence="3">CCUG 62952</strain>
    </source>
</reference>
<dbReference type="RefSeq" id="WP_386409313.1">
    <property type="nucleotide sequence ID" value="NZ_JBHTJH010000017.1"/>
</dbReference>
<evidence type="ECO:0000256" key="1">
    <source>
        <dbReference type="SAM" id="Phobius"/>
    </source>
</evidence>
<feature type="transmembrane region" description="Helical" evidence="1">
    <location>
        <begin position="95"/>
        <end position="114"/>
    </location>
</feature>
<proteinExistence type="predicted"/>
<evidence type="ECO:0000313" key="2">
    <source>
        <dbReference type="EMBL" id="MFD0863352.1"/>
    </source>
</evidence>
<keyword evidence="1" id="KW-0812">Transmembrane</keyword>
<accession>A0ABW3D1K5</accession>
<keyword evidence="1" id="KW-0472">Membrane</keyword>